<gene>
    <name evidence="2" type="ORF">H1D24_41150</name>
</gene>
<dbReference type="SMART" id="SM00644">
    <property type="entry name" value="Ami_2"/>
    <property type="match status" value="1"/>
</dbReference>
<proteinExistence type="predicted"/>
<dbReference type="SUPFAM" id="SSF55846">
    <property type="entry name" value="N-acetylmuramoyl-L-alanine amidase-like"/>
    <property type="match status" value="1"/>
</dbReference>
<protein>
    <submittedName>
        <fullName evidence="2">N-acetylmuramoyl-L-alanine amidase</fullName>
    </submittedName>
</protein>
<dbReference type="GO" id="GO:0009253">
    <property type="term" value="P:peptidoglycan catabolic process"/>
    <property type="evidence" value="ECO:0007669"/>
    <property type="project" value="InterPro"/>
</dbReference>
<dbReference type="InterPro" id="IPR002502">
    <property type="entry name" value="Amidase_domain"/>
</dbReference>
<comment type="caution">
    <text evidence="2">The sequence shown here is derived from an EMBL/GenBank/DDBJ whole genome shotgun (WGS) entry which is preliminary data.</text>
</comment>
<dbReference type="InterPro" id="IPR036505">
    <property type="entry name" value="Amidase/PGRP_sf"/>
</dbReference>
<dbReference type="Gene3D" id="3.40.80.10">
    <property type="entry name" value="Peptidoglycan recognition protein-like"/>
    <property type="match status" value="1"/>
</dbReference>
<sequence>MATPLSADLLLAALKSEGVKVAERTGWRTHNRNSRGPWGGVNGIVIHHTAGSNSLGLCWTGTTSLPGPLCHTHLAKDGTATMVGHGRTNHAGTFAANAHQAVINEASIHPRPDAAEPVDGNQHYYGIEIENLGNGSDPYPAVQYDQAVRWAAAICRAHGWSEHSVIGHKEGTRRKIDPSFPMGDFRSAVAERLAHPASWNPGTTTPEENDVPLTDDDVRKVWTTDGIVKNPNPDSAETNPYIAPATGLRNIETVVRRTEAKLAALSAVELTDTQIATLAAAVAANPALAEVIAERVAVKLAERLAD</sequence>
<dbReference type="Proteomes" id="UP000545761">
    <property type="component" value="Unassembled WGS sequence"/>
</dbReference>
<feature type="domain" description="N-acetylmuramoyl-L-alanine amidase" evidence="1">
    <location>
        <begin position="27"/>
        <end position="179"/>
    </location>
</feature>
<organism evidence="2 3">
    <name type="scientific">Streptomyces himalayensis subsp. himalayensis</name>
    <dbReference type="NCBI Taxonomy" id="2756131"/>
    <lineage>
        <taxon>Bacteria</taxon>
        <taxon>Bacillati</taxon>
        <taxon>Actinomycetota</taxon>
        <taxon>Actinomycetes</taxon>
        <taxon>Kitasatosporales</taxon>
        <taxon>Streptomycetaceae</taxon>
        <taxon>Streptomyces</taxon>
        <taxon>Streptomyces himalayensis</taxon>
    </lineage>
</organism>
<evidence type="ECO:0000313" key="3">
    <source>
        <dbReference type="Proteomes" id="UP000545761"/>
    </source>
</evidence>
<accession>A0A7W0DVH7</accession>
<dbReference type="EMBL" id="JACEHE010000066">
    <property type="protein sequence ID" value="MBA2951985.1"/>
    <property type="molecule type" value="Genomic_DNA"/>
</dbReference>
<dbReference type="AlphaFoldDB" id="A0A7W0DVH7"/>
<dbReference type="GO" id="GO:0008745">
    <property type="term" value="F:N-acetylmuramoyl-L-alanine amidase activity"/>
    <property type="evidence" value="ECO:0007669"/>
    <property type="project" value="InterPro"/>
</dbReference>
<reference evidence="2 3" key="1">
    <citation type="submission" date="2020-07" db="EMBL/GenBank/DDBJ databases">
        <title>Streptomyces isolated from Indian soil.</title>
        <authorList>
            <person name="Mandal S."/>
            <person name="Maiti P.K."/>
        </authorList>
    </citation>
    <scope>NUCLEOTIDE SEQUENCE [LARGE SCALE GENOMIC DNA]</scope>
    <source>
        <strain evidence="2 3">PSKA28</strain>
    </source>
</reference>
<evidence type="ECO:0000313" key="2">
    <source>
        <dbReference type="EMBL" id="MBA2951985.1"/>
    </source>
</evidence>
<name>A0A7W0DVH7_9ACTN</name>
<evidence type="ECO:0000259" key="1">
    <source>
        <dbReference type="SMART" id="SM00644"/>
    </source>
</evidence>
<dbReference type="Pfam" id="PF01510">
    <property type="entry name" value="Amidase_2"/>
    <property type="match status" value="1"/>
</dbReference>
<dbReference type="RefSeq" id="WP_181662896.1">
    <property type="nucleotide sequence ID" value="NZ_JACEHE010000066.1"/>
</dbReference>